<dbReference type="EMBL" id="JAARMV010000001">
    <property type="protein sequence ID" value="MBC2370459.1"/>
    <property type="molecule type" value="Genomic_DNA"/>
</dbReference>
<proteinExistence type="predicted"/>
<dbReference type="RefSeq" id="WP_185617773.1">
    <property type="nucleotide sequence ID" value="NZ_JAARMV010000001.1"/>
</dbReference>
<name>A0A7X1A4F4_9LIST</name>
<dbReference type="Pfam" id="PF12708">
    <property type="entry name" value="Pect-lyase_RHGA_epim"/>
    <property type="match status" value="1"/>
</dbReference>
<protein>
    <recommendedName>
        <fullName evidence="1">Rhamnogalacturonase A/B/Epimerase-like pectate lyase domain-containing protein</fullName>
    </recommendedName>
</protein>
<gene>
    <name evidence="2" type="ORF">HBP98_00410</name>
</gene>
<dbReference type="SUPFAM" id="SSF51126">
    <property type="entry name" value="Pectin lyase-like"/>
    <property type="match status" value="1"/>
</dbReference>
<dbReference type="Gene3D" id="2.160.20.10">
    <property type="entry name" value="Single-stranded right-handed beta-helix, Pectin lyase-like"/>
    <property type="match status" value="1"/>
</dbReference>
<organism evidence="2 3">
    <name type="scientific">Listeria booriae</name>
    <dbReference type="NCBI Taxonomy" id="1552123"/>
    <lineage>
        <taxon>Bacteria</taxon>
        <taxon>Bacillati</taxon>
        <taxon>Bacillota</taxon>
        <taxon>Bacilli</taxon>
        <taxon>Bacillales</taxon>
        <taxon>Listeriaceae</taxon>
        <taxon>Listeria</taxon>
    </lineage>
</organism>
<dbReference type="InterPro" id="IPR012334">
    <property type="entry name" value="Pectin_lyas_fold"/>
</dbReference>
<dbReference type="InterPro" id="IPR011050">
    <property type="entry name" value="Pectin_lyase_fold/virulence"/>
</dbReference>
<sequence length="442" mass="48144">MTIKDGFINILDCGAKVDGYSDDTSYINLAMKMIEANGGGTVIFPAGTIRISSPIIIPDSGIRIQTASSYLTRISPLTNFVGDKILHFKNKRDGNKGIHIDTGLFIDCALNEVHGIYVENGYDQFSFRNVEVRNLHPDFIGFNFMCQPSALPVGQTVLLENCFVEHGTSTGNAPCYSFDKYQEINLIGCKAFGNKANTKLEDSSELSSTGFQFTDCRGVTMTGCSAAFAHTAIEFTAKTRNAIGFTVTGQTNESILREALKTDAGDNLKVSHVTAFPIRAQSGCGRYDLKKLILGTIFSANEAVELDATSFQNTIFTALKEVVTGNTIKNTVIGTANALKIGVSFNDVLEIEAAENPNIVFKNKDQPSLRINYKNTGELSIQKYDMNTKIWSDHLKVLPSYANNYTGLAIPYRLDGVNKMGQIKLGTADSAGIGYRALMISN</sequence>
<evidence type="ECO:0000313" key="3">
    <source>
        <dbReference type="Proteomes" id="UP000546244"/>
    </source>
</evidence>
<accession>A0A7X1A4F4</accession>
<dbReference type="Proteomes" id="UP000546244">
    <property type="component" value="Unassembled WGS sequence"/>
</dbReference>
<evidence type="ECO:0000313" key="2">
    <source>
        <dbReference type="EMBL" id="MBC2370459.1"/>
    </source>
</evidence>
<comment type="caution">
    <text evidence="2">The sequence shown here is derived from an EMBL/GenBank/DDBJ whole genome shotgun (WGS) entry which is preliminary data.</text>
</comment>
<reference evidence="2 3" key="1">
    <citation type="submission" date="2020-03" db="EMBL/GenBank/DDBJ databases">
        <title>Soil Listeria distribution.</title>
        <authorList>
            <person name="Liao J."/>
            <person name="Wiedmann M."/>
        </authorList>
    </citation>
    <scope>NUCLEOTIDE SEQUENCE [LARGE SCALE GENOMIC DNA]</scope>
    <source>
        <strain evidence="2 3">FSL L7-1850</strain>
    </source>
</reference>
<dbReference type="InterPro" id="IPR024535">
    <property type="entry name" value="RHGA/B-epi-like_pectate_lyase"/>
</dbReference>
<evidence type="ECO:0000259" key="1">
    <source>
        <dbReference type="Pfam" id="PF12708"/>
    </source>
</evidence>
<dbReference type="AlphaFoldDB" id="A0A7X1A4F4"/>
<feature type="domain" description="Rhamnogalacturonase A/B/Epimerase-like pectate lyase" evidence="1">
    <location>
        <begin position="7"/>
        <end position="95"/>
    </location>
</feature>